<keyword evidence="6" id="KW-0408">Iron</keyword>
<proteinExistence type="inferred from homology"/>
<evidence type="ECO:0000313" key="17">
    <source>
        <dbReference type="EMBL" id="KGB24891.1"/>
    </source>
</evidence>
<dbReference type="PANTHER" id="PTHR32552:SF81">
    <property type="entry name" value="TONB-DEPENDENT OUTER MEMBRANE RECEPTOR"/>
    <property type="match status" value="1"/>
</dbReference>
<dbReference type="AlphaFoldDB" id="A0A094ZRS6"/>
<evidence type="ECO:0000259" key="15">
    <source>
        <dbReference type="Pfam" id="PF00593"/>
    </source>
</evidence>
<dbReference type="Pfam" id="PF07715">
    <property type="entry name" value="Plug"/>
    <property type="match status" value="1"/>
</dbReference>
<reference evidence="17 18" key="1">
    <citation type="submission" date="2014-06" db="EMBL/GenBank/DDBJ databases">
        <title>Functional and comparative genomic analyses of the Drosophila gut microbiota identify candidate symbiosis factors.</title>
        <authorList>
            <person name="Newell P.D."/>
            <person name="Chaston J.M."/>
            <person name="Douglas A.E."/>
        </authorList>
    </citation>
    <scope>NUCLEOTIDE SEQUENCE [LARGE SCALE GENOMIC DNA]</scope>
    <source>
        <strain evidence="17 18">DmCS_006</strain>
    </source>
</reference>
<evidence type="ECO:0000256" key="4">
    <source>
        <dbReference type="ARBA" id="ARBA00022496"/>
    </source>
</evidence>
<keyword evidence="8 12" id="KW-0798">TonB box</keyword>
<evidence type="ECO:0000256" key="13">
    <source>
        <dbReference type="SAM" id="MobiDB-lite"/>
    </source>
</evidence>
<comment type="similarity">
    <text evidence="11 12">Belongs to the TonB-dependent receptor family.</text>
</comment>
<protein>
    <submittedName>
        <fullName evidence="17">TonB-dependent receptor</fullName>
    </submittedName>
</protein>
<dbReference type="EMBL" id="JOKM01000025">
    <property type="protein sequence ID" value="KGB24891.1"/>
    <property type="molecule type" value="Genomic_DNA"/>
</dbReference>
<evidence type="ECO:0000259" key="16">
    <source>
        <dbReference type="Pfam" id="PF07715"/>
    </source>
</evidence>
<keyword evidence="2 11" id="KW-0813">Transport</keyword>
<keyword evidence="4" id="KW-0410">Iron transport</keyword>
<dbReference type="PANTHER" id="PTHR32552">
    <property type="entry name" value="FERRICHROME IRON RECEPTOR-RELATED"/>
    <property type="match status" value="1"/>
</dbReference>
<feature type="region of interest" description="Disordered" evidence="13">
    <location>
        <begin position="37"/>
        <end position="66"/>
    </location>
</feature>
<evidence type="ECO:0000256" key="12">
    <source>
        <dbReference type="RuleBase" id="RU003357"/>
    </source>
</evidence>
<keyword evidence="5 11" id="KW-0812">Transmembrane</keyword>
<evidence type="ECO:0000256" key="10">
    <source>
        <dbReference type="ARBA" id="ARBA00023237"/>
    </source>
</evidence>
<evidence type="ECO:0000256" key="11">
    <source>
        <dbReference type="PROSITE-ProRule" id="PRU01360"/>
    </source>
</evidence>
<dbReference type="InterPro" id="IPR000531">
    <property type="entry name" value="Beta-barrel_TonB"/>
</dbReference>
<evidence type="ECO:0000256" key="1">
    <source>
        <dbReference type="ARBA" id="ARBA00004571"/>
    </source>
</evidence>
<organism evidence="17 18">
    <name type="scientific">Acetobacter tropicalis</name>
    <dbReference type="NCBI Taxonomy" id="104102"/>
    <lineage>
        <taxon>Bacteria</taxon>
        <taxon>Pseudomonadati</taxon>
        <taxon>Pseudomonadota</taxon>
        <taxon>Alphaproteobacteria</taxon>
        <taxon>Acetobacterales</taxon>
        <taxon>Acetobacteraceae</taxon>
        <taxon>Acetobacter</taxon>
    </lineage>
</organism>
<dbReference type="PROSITE" id="PS52016">
    <property type="entry name" value="TONB_DEPENDENT_REC_3"/>
    <property type="match status" value="1"/>
</dbReference>
<name>A0A094ZRS6_9PROT</name>
<gene>
    <name evidence="17" type="ORF">AtDm6_0970</name>
</gene>
<dbReference type="InterPro" id="IPR036942">
    <property type="entry name" value="Beta-barrel_TonB_sf"/>
</dbReference>
<dbReference type="Gene3D" id="2.40.170.20">
    <property type="entry name" value="TonB-dependent receptor, beta-barrel domain"/>
    <property type="match status" value="1"/>
</dbReference>
<sequence length="828" mass="91756">MQDCPAKRRAYLFCATMLISGAPFALAASAHAASSDQKNGPVAEKKAHSGAPAKQQPATTKAAAVKPVQQKVRAAQEEQIMVTATRRSTKLEDSPINISVVDQKLMKNERITDIRQLSSFVPGLTITDNGPGNTGNIIMRGLSSGSTSTTGNFTNNSVGVYLGEVPLYTDFKMVDIDRLEVLQGPQGTLYGLGTLAGAIRYMPHRPVLNHWSADVTGKTFGESHSGSPGGETTGTFNIPLIKDHLAFRTVVGYYNDPGFMDYNYLLKTPGVSNPQPGANSLGTAEQRAQNFYRRKDLNYDHTFTTRNQLLVQVNPNIKGYLTYMHQETRTGGQQANAAGVLGTGHYDAPWRYQEPVNRKSDLYSGEFYFNIFNFAQLVNTTAYTHQTIDSVEDNTDLLLDLDYGYQAFPNFSSYAENHRKYTQFNEELRLVSTHKGPISWVIGGFYNNQKTDTNRHEYVPGYTSWAGIDRPDELEYASRVHTKTQERAVYGELTYHILKNLQITGGFRYFDYDSSVDGGTALPLFQTYPNVNYSSQQGSTGANGTMWKANISYRINPNIMTYFTYSTGYRVGGVNKVAPCSMPLDTSVQHACALPNEVSYKPDKTRNAELGIRGNFFHRRLIFTLAGYNIDWTNIQVPGQTQYGNVGITKNGAAAVSRGFDASVNVKVLPNFTISATYSYVDAHLTKYSPGLVTNVLGSYAGKPGDRLPGSTKNSGSIIANYTFPLDEDRNIQFNWATTYQGSIFSRVGLEGYGYRMPSYVTHRASITYNTRKWSVDLFVNNLTDQYAVTAVSNDMSSIRSRDGIAERYYAYSVLTPRTFGLEASAHF</sequence>
<dbReference type="SUPFAM" id="SSF56935">
    <property type="entry name" value="Porins"/>
    <property type="match status" value="1"/>
</dbReference>
<dbReference type="GO" id="GO:0006826">
    <property type="term" value="P:iron ion transport"/>
    <property type="evidence" value="ECO:0007669"/>
    <property type="project" value="UniProtKB-KW"/>
</dbReference>
<dbReference type="GeneID" id="89479163"/>
<dbReference type="InterPro" id="IPR039426">
    <property type="entry name" value="TonB-dep_rcpt-like"/>
</dbReference>
<dbReference type="STRING" id="104102.AtDm6_0970"/>
<evidence type="ECO:0000256" key="6">
    <source>
        <dbReference type="ARBA" id="ARBA00023004"/>
    </source>
</evidence>
<dbReference type="PATRIC" id="fig|104102.7.peg.963"/>
<evidence type="ECO:0000256" key="14">
    <source>
        <dbReference type="SAM" id="SignalP"/>
    </source>
</evidence>
<evidence type="ECO:0000256" key="5">
    <source>
        <dbReference type="ARBA" id="ARBA00022692"/>
    </source>
</evidence>
<keyword evidence="9 11" id="KW-0472">Membrane</keyword>
<feature type="compositionally biased region" description="Low complexity" evidence="13">
    <location>
        <begin position="51"/>
        <end position="66"/>
    </location>
</feature>
<keyword evidence="3 11" id="KW-1134">Transmembrane beta strand</keyword>
<keyword evidence="7" id="KW-0406">Ion transport</keyword>
<feature type="domain" description="TonB-dependent receptor plug" evidence="16">
    <location>
        <begin position="91"/>
        <end position="198"/>
    </location>
</feature>
<evidence type="ECO:0000256" key="2">
    <source>
        <dbReference type="ARBA" id="ARBA00022448"/>
    </source>
</evidence>
<keyword evidence="14" id="KW-0732">Signal</keyword>
<dbReference type="GO" id="GO:0009279">
    <property type="term" value="C:cell outer membrane"/>
    <property type="evidence" value="ECO:0007669"/>
    <property type="project" value="UniProtKB-SubCell"/>
</dbReference>
<evidence type="ECO:0000256" key="8">
    <source>
        <dbReference type="ARBA" id="ARBA00023077"/>
    </source>
</evidence>
<evidence type="ECO:0000256" key="7">
    <source>
        <dbReference type="ARBA" id="ARBA00023065"/>
    </source>
</evidence>
<accession>A0A094ZRS6</accession>
<evidence type="ECO:0000313" key="18">
    <source>
        <dbReference type="Proteomes" id="UP000029448"/>
    </source>
</evidence>
<comment type="subcellular location">
    <subcellularLocation>
        <location evidence="1 11">Cell outer membrane</location>
        <topology evidence="1 11">Multi-pass membrane protein</topology>
    </subcellularLocation>
</comment>
<evidence type="ECO:0000256" key="3">
    <source>
        <dbReference type="ARBA" id="ARBA00022452"/>
    </source>
</evidence>
<feature type="signal peptide" evidence="14">
    <location>
        <begin position="1"/>
        <end position="27"/>
    </location>
</feature>
<dbReference type="Proteomes" id="UP000029448">
    <property type="component" value="Unassembled WGS sequence"/>
</dbReference>
<keyword evidence="18" id="KW-1185">Reference proteome</keyword>
<keyword evidence="17" id="KW-0675">Receptor</keyword>
<feature type="domain" description="TonB-dependent receptor-like beta-barrel" evidence="15">
    <location>
        <begin position="320"/>
        <end position="783"/>
    </location>
</feature>
<dbReference type="Pfam" id="PF00593">
    <property type="entry name" value="TonB_dep_Rec_b-barrel"/>
    <property type="match status" value="1"/>
</dbReference>
<feature type="chain" id="PRO_5001912690" evidence="14">
    <location>
        <begin position="28"/>
        <end position="828"/>
    </location>
</feature>
<evidence type="ECO:0000256" key="9">
    <source>
        <dbReference type="ARBA" id="ARBA00023136"/>
    </source>
</evidence>
<dbReference type="RefSeq" id="WP_035378578.1">
    <property type="nucleotide sequence ID" value="NZ_JACAOJ010000046.1"/>
</dbReference>
<dbReference type="InterPro" id="IPR012910">
    <property type="entry name" value="Plug_dom"/>
</dbReference>
<keyword evidence="10 11" id="KW-0998">Cell outer membrane</keyword>
<comment type="caution">
    <text evidence="17">The sequence shown here is derived from an EMBL/GenBank/DDBJ whole genome shotgun (WGS) entry which is preliminary data.</text>
</comment>